<evidence type="ECO:0000313" key="1">
    <source>
        <dbReference type="EMBL" id="MBW62138.1"/>
    </source>
</evidence>
<organism evidence="1">
    <name type="scientific">Anopheles marajoara</name>
    <dbReference type="NCBI Taxonomy" id="58244"/>
    <lineage>
        <taxon>Eukaryota</taxon>
        <taxon>Metazoa</taxon>
        <taxon>Ecdysozoa</taxon>
        <taxon>Arthropoda</taxon>
        <taxon>Hexapoda</taxon>
        <taxon>Insecta</taxon>
        <taxon>Pterygota</taxon>
        <taxon>Neoptera</taxon>
        <taxon>Endopterygota</taxon>
        <taxon>Diptera</taxon>
        <taxon>Nematocera</taxon>
        <taxon>Culicoidea</taxon>
        <taxon>Culicidae</taxon>
        <taxon>Anophelinae</taxon>
        <taxon>Anopheles</taxon>
    </lineage>
</organism>
<sequence length="89" mass="9471">MRILYWIPSLITNTFFFSFVRSPVRSSSIGSRSAATRASFLTITLRGSESSKIIFSACASPSSASLYFRKLSSSASAAIISSIVFCGGG</sequence>
<dbReference type="AlphaFoldDB" id="A0A2M4CB12"/>
<dbReference type="EMBL" id="GGFJ01012997">
    <property type="protein sequence ID" value="MBW62138.1"/>
    <property type="molecule type" value="Transcribed_RNA"/>
</dbReference>
<accession>A0A2M4CB12</accession>
<proteinExistence type="predicted"/>
<reference evidence="1" key="1">
    <citation type="submission" date="2018-01" db="EMBL/GenBank/DDBJ databases">
        <title>An insight into the sialome of Amazonian anophelines.</title>
        <authorList>
            <person name="Ribeiro J.M."/>
            <person name="Scarpassa V."/>
            <person name="Calvo E."/>
        </authorList>
    </citation>
    <scope>NUCLEOTIDE SEQUENCE</scope>
    <source>
        <tissue evidence="1">Salivary glands</tissue>
    </source>
</reference>
<name>A0A2M4CB12_9DIPT</name>
<protein>
    <submittedName>
        <fullName evidence="1">Uncharacterized protein</fullName>
    </submittedName>
</protein>